<dbReference type="EMBL" id="MT141474">
    <property type="protein sequence ID" value="QJA62561.1"/>
    <property type="molecule type" value="Genomic_DNA"/>
</dbReference>
<sequence length="229" mass="26248">MTHYQALQLEKLTTEICGIAVNGIRPDQEFSGFSTRAGWDVGGRFLRDRLMVEFGWRMVLSMYWVGVQWERFSACGEGFRRRGYRACVGDPSLVAICAEIRRQLYGIVRGDEMDRMQSVWEETTRRQPHELWMPTSRRTPVQRRIYDAYLGHAPEPQQDTLHEALAWQEQRQARADEERAASAAEIKENGGSLSALIAEMEAEIAELKAEDDGWRPQAVALRKGEDVGR</sequence>
<reference evidence="1" key="1">
    <citation type="submission" date="2020-03" db="EMBL/GenBank/DDBJ databases">
        <title>The deep terrestrial virosphere.</title>
        <authorList>
            <person name="Holmfeldt K."/>
            <person name="Nilsson E."/>
            <person name="Simone D."/>
            <person name="Lopez-Fernandez M."/>
            <person name="Wu X."/>
            <person name="de Brujin I."/>
            <person name="Lundin D."/>
            <person name="Andersson A."/>
            <person name="Bertilsson S."/>
            <person name="Dopson M."/>
        </authorList>
    </citation>
    <scope>NUCLEOTIDE SEQUENCE</scope>
    <source>
        <strain evidence="1">MM415B00764</strain>
    </source>
</reference>
<proteinExistence type="predicted"/>
<protein>
    <submittedName>
        <fullName evidence="1">Uncharacterized protein</fullName>
    </submittedName>
</protein>
<evidence type="ECO:0000313" key="1">
    <source>
        <dbReference type="EMBL" id="QJA62561.1"/>
    </source>
</evidence>
<organism evidence="1">
    <name type="scientific">viral metagenome</name>
    <dbReference type="NCBI Taxonomy" id="1070528"/>
    <lineage>
        <taxon>unclassified sequences</taxon>
        <taxon>metagenomes</taxon>
        <taxon>organismal metagenomes</taxon>
    </lineage>
</organism>
<dbReference type="AlphaFoldDB" id="A0A6M3J0C1"/>
<accession>A0A6M3J0C1</accession>
<gene>
    <name evidence="1" type="ORF">MM415B00764_0027</name>
</gene>
<name>A0A6M3J0C1_9ZZZZ</name>